<dbReference type="EMBL" id="JAGHKO010000006">
    <property type="protein sequence ID" value="MBO9203344.1"/>
    <property type="molecule type" value="Genomic_DNA"/>
</dbReference>
<evidence type="ECO:0000256" key="1">
    <source>
        <dbReference type="SAM" id="SignalP"/>
    </source>
</evidence>
<sequence>MKYKLILLLISISIAYAGYTQTEEPVSIDSYRKIPGVKFIDTISESFITGELMINCTFTGLIVRLDPNMSYKKYDFTCVSKTKIGQGTWSIFNNRMLELKNENSRKLYDIIQYDSYYFFVELAERKKFISALKDKTTGRSLNTEYLAKQPPGSPTR</sequence>
<comment type="caution">
    <text evidence="2">The sequence shown here is derived from an EMBL/GenBank/DDBJ whole genome shotgun (WGS) entry which is preliminary data.</text>
</comment>
<reference evidence="2 3" key="1">
    <citation type="submission" date="2021-03" db="EMBL/GenBank/DDBJ databases">
        <title>Assistant Professor.</title>
        <authorList>
            <person name="Huq M.A."/>
        </authorList>
    </citation>
    <scope>NUCLEOTIDE SEQUENCE [LARGE SCALE GENOMIC DNA]</scope>
    <source>
        <strain evidence="2 3">MAH-29</strain>
    </source>
</reference>
<evidence type="ECO:0000313" key="2">
    <source>
        <dbReference type="EMBL" id="MBO9203344.1"/>
    </source>
</evidence>
<feature type="signal peptide" evidence="1">
    <location>
        <begin position="1"/>
        <end position="17"/>
    </location>
</feature>
<name>A0ABS3YZI9_9BACT</name>
<accession>A0ABS3YZI9</accession>
<protein>
    <recommendedName>
        <fullName evidence="4">Secreted protein</fullName>
    </recommendedName>
</protein>
<dbReference type="RefSeq" id="WP_209141398.1">
    <property type="nucleotide sequence ID" value="NZ_JAGHKO010000006.1"/>
</dbReference>
<evidence type="ECO:0000313" key="3">
    <source>
        <dbReference type="Proteomes" id="UP000677244"/>
    </source>
</evidence>
<dbReference type="Proteomes" id="UP000677244">
    <property type="component" value="Unassembled WGS sequence"/>
</dbReference>
<keyword evidence="1" id="KW-0732">Signal</keyword>
<proteinExistence type="predicted"/>
<feature type="chain" id="PRO_5045443195" description="Secreted protein" evidence="1">
    <location>
        <begin position="18"/>
        <end position="156"/>
    </location>
</feature>
<organism evidence="2 3">
    <name type="scientific">Niastella soli</name>
    <dbReference type="NCBI Taxonomy" id="2821487"/>
    <lineage>
        <taxon>Bacteria</taxon>
        <taxon>Pseudomonadati</taxon>
        <taxon>Bacteroidota</taxon>
        <taxon>Chitinophagia</taxon>
        <taxon>Chitinophagales</taxon>
        <taxon>Chitinophagaceae</taxon>
        <taxon>Niastella</taxon>
    </lineage>
</organism>
<gene>
    <name evidence="2" type="ORF">J7I42_23870</name>
</gene>
<evidence type="ECO:0008006" key="4">
    <source>
        <dbReference type="Google" id="ProtNLM"/>
    </source>
</evidence>
<keyword evidence="3" id="KW-1185">Reference proteome</keyword>